<dbReference type="OrthoDB" id="8584262at2"/>
<evidence type="ECO:0000256" key="2">
    <source>
        <dbReference type="ARBA" id="ARBA00023125"/>
    </source>
</evidence>
<comment type="caution">
    <text evidence="5">The sequence shown here is derived from an EMBL/GenBank/DDBJ whole genome shotgun (WGS) entry which is preliminary data.</text>
</comment>
<dbReference type="InterPro" id="IPR011663">
    <property type="entry name" value="UTRA"/>
</dbReference>
<dbReference type="Pfam" id="PF00392">
    <property type="entry name" value="GntR"/>
    <property type="match status" value="1"/>
</dbReference>
<dbReference type="CDD" id="cd07377">
    <property type="entry name" value="WHTH_GntR"/>
    <property type="match status" value="1"/>
</dbReference>
<dbReference type="PANTHER" id="PTHR44846:SF1">
    <property type="entry name" value="MANNOSYL-D-GLYCERATE TRANSPORT_METABOLISM SYSTEM REPRESSOR MNGR-RELATED"/>
    <property type="match status" value="1"/>
</dbReference>
<evidence type="ECO:0000313" key="6">
    <source>
        <dbReference type="Proteomes" id="UP000290849"/>
    </source>
</evidence>
<evidence type="ECO:0000259" key="4">
    <source>
        <dbReference type="PROSITE" id="PS50949"/>
    </source>
</evidence>
<feature type="domain" description="HTH gntR-type" evidence="4">
    <location>
        <begin position="12"/>
        <end position="80"/>
    </location>
</feature>
<dbReference type="SMART" id="SM00866">
    <property type="entry name" value="UTRA"/>
    <property type="match status" value="1"/>
</dbReference>
<evidence type="ECO:0000256" key="1">
    <source>
        <dbReference type="ARBA" id="ARBA00023015"/>
    </source>
</evidence>
<dbReference type="AlphaFoldDB" id="A0A4V1MSG0"/>
<dbReference type="InterPro" id="IPR050679">
    <property type="entry name" value="Bact_HTH_transcr_reg"/>
</dbReference>
<dbReference type="Proteomes" id="UP000290849">
    <property type="component" value="Unassembled WGS sequence"/>
</dbReference>
<evidence type="ECO:0000313" key="5">
    <source>
        <dbReference type="EMBL" id="RXN91449.1"/>
    </source>
</evidence>
<dbReference type="InterPro" id="IPR036388">
    <property type="entry name" value="WH-like_DNA-bd_sf"/>
</dbReference>
<keyword evidence="3" id="KW-0804">Transcription</keyword>
<keyword evidence="2" id="KW-0238">DNA-binding</keyword>
<dbReference type="SUPFAM" id="SSF46785">
    <property type="entry name" value="Winged helix' DNA-binding domain"/>
    <property type="match status" value="1"/>
</dbReference>
<dbReference type="InterPro" id="IPR028978">
    <property type="entry name" value="Chorismate_lyase_/UTRA_dom_sf"/>
</dbReference>
<organism evidence="5 6">
    <name type="scientific">Achromobacter aloeverae</name>
    <dbReference type="NCBI Taxonomy" id="1750518"/>
    <lineage>
        <taxon>Bacteria</taxon>
        <taxon>Pseudomonadati</taxon>
        <taxon>Pseudomonadota</taxon>
        <taxon>Betaproteobacteria</taxon>
        <taxon>Burkholderiales</taxon>
        <taxon>Alcaligenaceae</taxon>
        <taxon>Achromobacter</taxon>
    </lineage>
</organism>
<keyword evidence="1" id="KW-0805">Transcription regulation</keyword>
<dbReference type="Gene3D" id="1.10.10.10">
    <property type="entry name" value="Winged helix-like DNA-binding domain superfamily/Winged helix DNA-binding domain"/>
    <property type="match status" value="1"/>
</dbReference>
<sequence length="255" mass="28195">MTFPHEHEQQHGPRYAAVETALAAEISTGSLPPGSQLPPEDRLIDRFGVSRTTVRKAIERLVARGLVEIRRGKGTFVAAPRITQELTELTGFVEDMQALGRTPTARLLDKRVVAADARVARQLALPAGTLVMRIQRVRLADGVPVSFDDTYLPREIGEKIVTHDLDAEPIFALLEGRYSLPLIGAEYRLEAAIATADVARALAVEPGSAIFLVERTSYTEGDRPIDYEKLHYRGDAISFVTRLARHPRVPSRREA</sequence>
<name>A0A4V1MSG0_9BURK</name>
<dbReference type="Gene3D" id="3.40.1410.10">
    <property type="entry name" value="Chorismate lyase-like"/>
    <property type="match status" value="1"/>
</dbReference>
<proteinExistence type="predicted"/>
<dbReference type="PROSITE" id="PS50949">
    <property type="entry name" value="HTH_GNTR"/>
    <property type="match status" value="1"/>
</dbReference>
<dbReference type="PRINTS" id="PR00035">
    <property type="entry name" value="HTHGNTR"/>
</dbReference>
<dbReference type="SUPFAM" id="SSF64288">
    <property type="entry name" value="Chorismate lyase-like"/>
    <property type="match status" value="1"/>
</dbReference>
<dbReference type="InterPro" id="IPR036390">
    <property type="entry name" value="WH_DNA-bd_sf"/>
</dbReference>
<dbReference type="GO" id="GO:0045892">
    <property type="term" value="P:negative regulation of DNA-templated transcription"/>
    <property type="evidence" value="ECO:0007669"/>
    <property type="project" value="TreeGrafter"/>
</dbReference>
<dbReference type="InterPro" id="IPR000524">
    <property type="entry name" value="Tscrpt_reg_HTH_GntR"/>
</dbReference>
<dbReference type="GO" id="GO:0003677">
    <property type="term" value="F:DNA binding"/>
    <property type="evidence" value="ECO:0007669"/>
    <property type="project" value="UniProtKB-KW"/>
</dbReference>
<dbReference type="GO" id="GO:0003700">
    <property type="term" value="F:DNA-binding transcription factor activity"/>
    <property type="evidence" value="ECO:0007669"/>
    <property type="project" value="InterPro"/>
</dbReference>
<dbReference type="EMBL" id="PYAL01000002">
    <property type="protein sequence ID" value="RXN91449.1"/>
    <property type="molecule type" value="Genomic_DNA"/>
</dbReference>
<dbReference type="SMART" id="SM00345">
    <property type="entry name" value="HTH_GNTR"/>
    <property type="match status" value="1"/>
</dbReference>
<dbReference type="RefSeq" id="WP_129150003.1">
    <property type="nucleotide sequence ID" value="NZ_JBHSDO010000013.1"/>
</dbReference>
<reference evidence="5 6" key="1">
    <citation type="journal article" date="2017" name="Int. J. Syst. Evol. Microbiol.">
        <title>Achromobacter aloeverae sp. nov., isolated from the root of Aloe vera (L.) Burm.f.</title>
        <authorList>
            <person name="Kuncharoen N."/>
            <person name="Muramatsu Y."/>
            <person name="Shibata C."/>
            <person name="Kamakura Y."/>
            <person name="Nakagawa Y."/>
            <person name="Tanasupawat S."/>
        </authorList>
    </citation>
    <scope>NUCLEOTIDE SEQUENCE [LARGE SCALE GENOMIC DNA]</scope>
    <source>
        <strain evidence="5 6">AVA-1</strain>
    </source>
</reference>
<dbReference type="Pfam" id="PF07702">
    <property type="entry name" value="UTRA"/>
    <property type="match status" value="1"/>
</dbReference>
<protein>
    <submittedName>
        <fullName evidence="5">GntR family transcriptional regulator</fullName>
    </submittedName>
</protein>
<keyword evidence="6" id="KW-1185">Reference proteome</keyword>
<dbReference type="PANTHER" id="PTHR44846">
    <property type="entry name" value="MANNOSYL-D-GLYCERATE TRANSPORT/METABOLISM SYSTEM REPRESSOR MNGR-RELATED"/>
    <property type="match status" value="1"/>
</dbReference>
<gene>
    <name evidence="5" type="ORF">C7R54_09905</name>
</gene>
<accession>A0A4V1MSG0</accession>
<evidence type="ECO:0000256" key="3">
    <source>
        <dbReference type="ARBA" id="ARBA00023163"/>
    </source>
</evidence>